<dbReference type="GO" id="GO:0006508">
    <property type="term" value="P:proteolysis"/>
    <property type="evidence" value="ECO:0007669"/>
    <property type="project" value="UniProtKB-KW"/>
</dbReference>
<dbReference type="Gene3D" id="2.30.42.10">
    <property type="match status" value="2"/>
</dbReference>
<dbReference type="GO" id="GO:0004222">
    <property type="term" value="F:metalloendopeptidase activity"/>
    <property type="evidence" value="ECO:0007669"/>
    <property type="project" value="InterPro"/>
</dbReference>
<evidence type="ECO:0000256" key="4">
    <source>
        <dbReference type="ARBA" id="ARBA00022692"/>
    </source>
</evidence>
<dbReference type="PANTHER" id="PTHR42837:SF2">
    <property type="entry name" value="MEMBRANE METALLOPROTEASE ARASP2, CHLOROPLASTIC-RELATED"/>
    <property type="match status" value="1"/>
</dbReference>
<evidence type="ECO:0000256" key="7">
    <source>
        <dbReference type="ARBA" id="ARBA00022989"/>
    </source>
</evidence>
<dbReference type="PROSITE" id="PS50106">
    <property type="entry name" value="PDZ"/>
    <property type="match status" value="1"/>
</dbReference>
<sequence>VKGEPWEFQSKSLSARAFVIAAGPAMNIILTFVIFWFLFFLLGVASVETTKIGEVKPNSPYAVAGLQIGDEITAVNQNPVTVWGDVLDQLSADNANRYEITYHRDLASRTTDLDFSSLDVPQDRFKGMSFFVDSSISTVVPSSPASQIGIQPGDVITEIDGQPISQWTEMVDLIKAKPGMEVALVWTRDGEVHRATVTPAVYSAVTPETGDMEDVGRIGVTKEYYRSKPVGFFESFQMAGVQVADVAGRILVFVNQLVSRDVSTNMVGGPIFIAQLAGETARQGAESLFNFIAFLSLNLAILNLLPIPALDGGQLLILGVEGIIRRPLSLRQRLVWQQVGMAILAFIMVFVIVNDISRVLR</sequence>
<comment type="subcellular location">
    <subcellularLocation>
        <location evidence="2">Membrane</location>
        <topology evidence="2">Multi-pass membrane protein</topology>
    </subcellularLocation>
</comment>
<dbReference type="NCBIfam" id="TIGR00054">
    <property type="entry name" value="RIP metalloprotease RseP"/>
    <property type="match status" value="1"/>
</dbReference>
<dbReference type="Pfam" id="PF02163">
    <property type="entry name" value="Peptidase_M50"/>
    <property type="match status" value="1"/>
</dbReference>
<keyword evidence="4 10" id="KW-0812">Transmembrane</keyword>
<evidence type="ECO:0000256" key="9">
    <source>
        <dbReference type="ARBA" id="ARBA00023136"/>
    </source>
</evidence>
<feature type="transmembrane region" description="Helical" evidence="10">
    <location>
        <begin position="17"/>
        <end position="42"/>
    </location>
</feature>
<keyword evidence="5" id="KW-0378">Hydrolase</keyword>
<evidence type="ECO:0000313" key="12">
    <source>
        <dbReference type="EMBL" id="SVC38217.1"/>
    </source>
</evidence>
<dbReference type="SMART" id="SM00228">
    <property type="entry name" value="PDZ"/>
    <property type="match status" value="2"/>
</dbReference>
<feature type="non-terminal residue" evidence="12">
    <location>
        <position position="1"/>
    </location>
</feature>
<dbReference type="InterPro" id="IPR008915">
    <property type="entry name" value="Peptidase_M50"/>
</dbReference>
<keyword evidence="8" id="KW-0482">Metalloprotease</keyword>
<evidence type="ECO:0000256" key="1">
    <source>
        <dbReference type="ARBA" id="ARBA00001947"/>
    </source>
</evidence>
<evidence type="ECO:0000256" key="5">
    <source>
        <dbReference type="ARBA" id="ARBA00022801"/>
    </source>
</evidence>
<comment type="cofactor">
    <cofactor evidence="1">
        <name>Zn(2+)</name>
        <dbReference type="ChEBI" id="CHEBI:29105"/>
    </cofactor>
</comment>
<evidence type="ECO:0000256" key="10">
    <source>
        <dbReference type="SAM" id="Phobius"/>
    </source>
</evidence>
<evidence type="ECO:0000256" key="6">
    <source>
        <dbReference type="ARBA" id="ARBA00022833"/>
    </source>
</evidence>
<evidence type="ECO:0000256" key="2">
    <source>
        <dbReference type="ARBA" id="ARBA00004141"/>
    </source>
</evidence>
<evidence type="ECO:0000259" key="11">
    <source>
        <dbReference type="PROSITE" id="PS50106"/>
    </source>
</evidence>
<dbReference type="Pfam" id="PF17820">
    <property type="entry name" value="PDZ_6"/>
    <property type="match status" value="1"/>
</dbReference>
<dbReference type="CDD" id="cd23081">
    <property type="entry name" value="cpPDZ_EcRseP-like"/>
    <property type="match status" value="1"/>
</dbReference>
<keyword evidence="9 10" id="KW-0472">Membrane</keyword>
<feature type="transmembrane region" description="Helical" evidence="10">
    <location>
        <begin position="288"/>
        <end position="307"/>
    </location>
</feature>
<keyword evidence="3" id="KW-0645">Protease</keyword>
<dbReference type="CDD" id="cd06163">
    <property type="entry name" value="S2P-M50_PDZ_RseP-like"/>
    <property type="match status" value="1"/>
</dbReference>
<gene>
    <name evidence="12" type="ORF">METZ01_LOCUS291071</name>
</gene>
<protein>
    <recommendedName>
        <fullName evidence="11">PDZ domain-containing protein</fullName>
    </recommendedName>
</protein>
<name>A0A382LSD6_9ZZZZ</name>
<proteinExistence type="predicted"/>
<dbReference type="PANTHER" id="PTHR42837">
    <property type="entry name" value="REGULATOR OF SIGMA-E PROTEASE RSEP"/>
    <property type="match status" value="1"/>
</dbReference>
<keyword evidence="6" id="KW-0862">Zinc</keyword>
<organism evidence="12">
    <name type="scientific">marine metagenome</name>
    <dbReference type="NCBI Taxonomy" id="408172"/>
    <lineage>
        <taxon>unclassified sequences</taxon>
        <taxon>metagenomes</taxon>
        <taxon>ecological metagenomes</taxon>
    </lineage>
</organism>
<evidence type="ECO:0000256" key="8">
    <source>
        <dbReference type="ARBA" id="ARBA00023049"/>
    </source>
</evidence>
<dbReference type="InterPro" id="IPR004387">
    <property type="entry name" value="Pept_M50_Zn"/>
</dbReference>
<dbReference type="InterPro" id="IPR041489">
    <property type="entry name" value="PDZ_6"/>
</dbReference>
<dbReference type="EMBL" id="UINC01088200">
    <property type="protein sequence ID" value="SVC38217.1"/>
    <property type="molecule type" value="Genomic_DNA"/>
</dbReference>
<dbReference type="InterPro" id="IPR001478">
    <property type="entry name" value="PDZ"/>
</dbReference>
<dbReference type="GO" id="GO:0016020">
    <property type="term" value="C:membrane"/>
    <property type="evidence" value="ECO:0007669"/>
    <property type="project" value="UniProtKB-SubCell"/>
</dbReference>
<feature type="transmembrane region" description="Helical" evidence="10">
    <location>
        <begin position="335"/>
        <end position="353"/>
    </location>
</feature>
<evidence type="ECO:0000256" key="3">
    <source>
        <dbReference type="ARBA" id="ARBA00022670"/>
    </source>
</evidence>
<keyword evidence="7 10" id="KW-1133">Transmembrane helix</keyword>
<dbReference type="AlphaFoldDB" id="A0A382LSD6"/>
<dbReference type="SUPFAM" id="SSF50156">
    <property type="entry name" value="PDZ domain-like"/>
    <property type="match status" value="2"/>
</dbReference>
<dbReference type="InterPro" id="IPR036034">
    <property type="entry name" value="PDZ_sf"/>
</dbReference>
<feature type="domain" description="PDZ" evidence="11">
    <location>
        <begin position="117"/>
        <end position="165"/>
    </location>
</feature>
<reference evidence="12" key="1">
    <citation type="submission" date="2018-05" db="EMBL/GenBank/DDBJ databases">
        <authorList>
            <person name="Lanie J.A."/>
            <person name="Ng W.-L."/>
            <person name="Kazmierczak K.M."/>
            <person name="Andrzejewski T.M."/>
            <person name="Davidsen T.M."/>
            <person name="Wayne K.J."/>
            <person name="Tettelin H."/>
            <person name="Glass J.I."/>
            <person name="Rusch D."/>
            <person name="Podicherti R."/>
            <person name="Tsui H.-C.T."/>
            <person name="Winkler M.E."/>
        </authorList>
    </citation>
    <scope>NUCLEOTIDE SEQUENCE</scope>
</reference>
<accession>A0A382LSD6</accession>